<keyword evidence="4" id="KW-0378">Hydrolase</keyword>
<feature type="signal peptide" evidence="6">
    <location>
        <begin position="1"/>
        <end position="22"/>
    </location>
</feature>
<evidence type="ECO:0008006" key="9">
    <source>
        <dbReference type="Google" id="ProtNLM"/>
    </source>
</evidence>
<dbReference type="PANTHER" id="PTHR11802:SF201">
    <property type="entry name" value="CARBOXYPEPTIDASE"/>
    <property type="match status" value="1"/>
</dbReference>
<dbReference type="Gene3D" id="3.40.50.1820">
    <property type="entry name" value="alpha/beta hydrolase"/>
    <property type="match status" value="1"/>
</dbReference>
<gene>
    <name evidence="7" type="ORF">HGRIS_005470</name>
</gene>
<evidence type="ECO:0000313" key="8">
    <source>
        <dbReference type="Proteomes" id="UP001556367"/>
    </source>
</evidence>
<evidence type="ECO:0000256" key="5">
    <source>
        <dbReference type="ARBA" id="ARBA00023180"/>
    </source>
</evidence>
<keyword evidence="6" id="KW-0732">Signal</keyword>
<dbReference type="Proteomes" id="UP001556367">
    <property type="component" value="Unassembled WGS sequence"/>
</dbReference>
<comment type="caution">
    <text evidence="7">The sequence shown here is derived from an EMBL/GenBank/DDBJ whole genome shotgun (WGS) entry which is preliminary data.</text>
</comment>
<comment type="similarity">
    <text evidence="1">Belongs to the peptidase S10 family.</text>
</comment>
<name>A0ABR3JXX7_9AGAR</name>
<dbReference type="InterPro" id="IPR001563">
    <property type="entry name" value="Peptidase_S10"/>
</dbReference>
<evidence type="ECO:0000256" key="3">
    <source>
        <dbReference type="ARBA" id="ARBA00022670"/>
    </source>
</evidence>
<sequence length="514" mass="56770">MFSVAVLSSQAWFGSLLPAAYAYQILPNQLPLYTELYRSAVSSGDPAGHPNSRTRFEVTANATDLFCGKPGDKVSSGYAHFTNNVGEEDKHMFWWLYQARHDPQNAPIVLTFGGGPGGSGQLFPFNGAGPCKIEVDDDNGDVKTTPSPYSWTEHVNLLSIDHPVGVGFSYGNNASFRNSSERAAWDVDDFLQAFWREHPDLLNNQFAISSGSYGGVYIPNVVDVIHRRDEAASKGKNSTNTRILKAPSAVMITNGCSDYQTNCRWLAESNCNPDDNTFFNETVCSQIVRGNPSCLDAIQLAYEQPSVANRYAALKSCSALSPWEHALREPYDVRKKCPKEKCQIVDLEYLNTFMNSKQIKKATGVPESVRFSALEIDKITIPFILNGDIIQPAYRLLAPAIESGLRVLTYTGLADGACPWRPTLAWMKLLKTKYQDEFRGASEVVYPGVGSVRQVGPGAGNYTFVKIEDAGHMVILSKPALQYQIMKRWLDNEPLMEAAGATSMSGWDVQYAFN</sequence>
<dbReference type="InterPro" id="IPR029058">
    <property type="entry name" value="AB_hydrolase_fold"/>
</dbReference>
<dbReference type="Pfam" id="PF00450">
    <property type="entry name" value="Peptidase_S10"/>
    <property type="match status" value="1"/>
</dbReference>
<evidence type="ECO:0000256" key="2">
    <source>
        <dbReference type="ARBA" id="ARBA00022645"/>
    </source>
</evidence>
<organism evidence="7 8">
    <name type="scientific">Hohenbuehelia grisea</name>
    <dbReference type="NCBI Taxonomy" id="104357"/>
    <lineage>
        <taxon>Eukaryota</taxon>
        <taxon>Fungi</taxon>
        <taxon>Dikarya</taxon>
        <taxon>Basidiomycota</taxon>
        <taxon>Agaricomycotina</taxon>
        <taxon>Agaricomycetes</taxon>
        <taxon>Agaricomycetidae</taxon>
        <taxon>Agaricales</taxon>
        <taxon>Pleurotineae</taxon>
        <taxon>Pleurotaceae</taxon>
        <taxon>Hohenbuehelia</taxon>
    </lineage>
</organism>
<accession>A0ABR3JXX7</accession>
<protein>
    <recommendedName>
        <fullName evidence="9">Alpha/beta-hydrolase</fullName>
    </recommendedName>
</protein>
<dbReference type="PANTHER" id="PTHR11802">
    <property type="entry name" value="SERINE PROTEASE FAMILY S10 SERINE CARBOXYPEPTIDASE"/>
    <property type="match status" value="1"/>
</dbReference>
<evidence type="ECO:0000256" key="1">
    <source>
        <dbReference type="ARBA" id="ARBA00009431"/>
    </source>
</evidence>
<reference evidence="8" key="1">
    <citation type="submission" date="2024-06" db="EMBL/GenBank/DDBJ databases">
        <title>Multi-omics analyses provide insights into the biosynthesis of the anticancer antibiotic pleurotin in Hohenbuehelia grisea.</title>
        <authorList>
            <person name="Weaver J.A."/>
            <person name="Alberti F."/>
        </authorList>
    </citation>
    <scope>NUCLEOTIDE SEQUENCE [LARGE SCALE GENOMIC DNA]</scope>
    <source>
        <strain evidence="8">T-177</strain>
    </source>
</reference>
<dbReference type="EMBL" id="JASNQZ010000001">
    <property type="protein sequence ID" value="KAL0960427.1"/>
    <property type="molecule type" value="Genomic_DNA"/>
</dbReference>
<evidence type="ECO:0000313" key="7">
    <source>
        <dbReference type="EMBL" id="KAL0960427.1"/>
    </source>
</evidence>
<evidence type="ECO:0000256" key="6">
    <source>
        <dbReference type="SAM" id="SignalP"/>
    </source>
</evidence>
<proteinExistence type="inferred from homology"/>
<keyword evidence="5" id="KW-0325">Glycoprotein</keyword>
<feature type="chain" id="PRO_5046855447" description="Alpha/beta-hydrolase" evidence="6">
    <location>
        <begin position="23"/>
        <end position="514"/>
    </location>
</feature>
<keyword evidence="8" id="KW-1185">Reference proteome</keyword>
<evidence type="ECO:0000256" key="4">
    <source>
        <dbReference type="ARBA" id="ARBA00022801"/>
    </source>
</evidence>
<keyword evidence="2" id="KW-0121">Carboxypeptidase</keyword>
<dbReference type="SUPFAM" id="SSF53474">
    <property type="entry name" value="alpha/beta-Hydrolases"/>
    <property type="match status" value="1"/>
</dbReference>
<dbReference type="PRINTS" id="PR00724">
    <property type="entry name" value="CRBOXYPTASEC"/>
</dbReference>
<keyword evidence="3" id="KW-0645">Protease</keyword>
<dbReference type="Gene3D" id="1.10.287.410">
    <property type="match status" value="1"/>
</dbReference>